<name>A0A7G9WJR5_9FIRM</name>
<evidence type="ECO:0000313" key="2">
    <source>
        <dbReference type="Proteomes" id="UP000516046"/>
    </source>
</evidence>
<organism evidence="1 2">
    <name type="scientific">Caproicibacterium amylolyticum</name>
    <dbReference type="NCBI Taxonomy" id="2766537"/>
    <lineage>
        <taxon>Bacteria</taxon>
        <taxon>Bacillati</taxon>
        <taxon>Bacillota</taxon>
        <taxon>Clostridia</taxon>
        <taxon>Eubacteriales</taxon>
        <taxon>Oscillospiraceae</taxon>
        <taxon>Caproicibacterium</taxon>
    </lineage>
</organism>
<accession>A0A7G9WJR5</accession>
<dbReference type="Proteomes" id="UP000516046">
    <property type="component" value="Chromosome"/>
</dbReference>
<protein>
    <submittedName>
        <fullName evidence="1">Uncharacterized protein</fullName>
    </submittedName>
</protein>
<keyword evidence="2" id="KW-1185">Reference proteome</keyword>
<evidence type="ECO:0000313" key="1">
    <source>
        <dbReference type="EMBL" id="QNO18927.1"/>
    </source>
</evidence>
<dbReference type="KEGG" id="caml:H6X83_04685"/>
<dbReference type="EMBL" id="CP060696">
    <property type="protein sequence ID" value="QNO18927.1"/>
    <property type="molecule type" value="Genomic_DNA"/>
</dbReference>
<dbReference type="AlphaFoldDB" id="A0A7G9WJR5"/>
<gene>
    <name evidence="1" type="ORF">H6X83_04685</name>
</gene>
<dbReference type="RefSeq" id="WP_212507996.1">
    <property type="nucleotide sequence ID" value="NZ_CP060696.1"/>
</dbReference>
<reference evidence="1 2" key="1">
    <citation type="submission" date="2020-08" db="EMBL/GenBank/DDBJ databases">
        <authorList>
            <person name="Ren C."/>
            <person name="Gu Y."/>
            <person name="Xu Y."/>
        </authorList>
    </citation>
    <scope>NUCLEOTIDE SEQUENCE [LARGE SCALE GENOMIC DNA]</scope>
    <source>
        <strain evidence="1 2">LBM18003</strain>
    </source>
</reference>
<sequence>MTEEAISVLQIYDQCILKRCENIGPVLSKEACSCVILPSGKNCEKLGKVILPGHEIAAPLCTTCAKIDAESFRITQIKVCSILPAAQKAGFWSADIVLSFAFSLQLLNAAGVPFQIVCCQDIPHDTEPAAERTWIEAGLSCRFSVTLFGGTEPPIKLFTTNGEECSSLRFLVNAEALPLKAWLKPSCCWGPYDEPCNYVYAAVGMIGTVQLARSTCQKVCSCKIMKLRECDVCGHTPCEYFQKMKFPNEQFYPV</sequence>
<proteinExistence type="predicted"/>